<dbReference type="SUPFAM" id="SSF51182">
    <property type="entry name" value="RmlC-like cupins"/>
    <property type="match status" value="1"/>
</dbReference>
<sequence length="184" mass="20340">MDETRKELGLESAQGGPVAPERRIFADDGRIPNSRLATLHFHSRGVNPVLDRDAIAEHFERLFAANGWQPSWRGGVYDYHHYHSITHEAFGVLSGWGKLRLGGERGDDVELRTGDALVLPAGTGHCHLESSDDFLLLAAYPEDQRELDLLPADPVEHFAAVARIVKVSIPPCDPLGGDTGRWWS</sequence>
<dbReference type="InterPro" id="IPR011051">
    <property type="entry name" value="RmlC_Cupin_sf"/>
</dbReference>
<dbReference type="EMBL" id="QPII01000007">
    <property type="protein sequence ID" value="RCV89225.1"/>
    <property type="molecule type" value="Genomic_DNA"/>
</dbReference>
<dbReference type="AlphaFoldDB" id="A0A368TWS8"/>
<dbReference type="InterPro" id="IPR014710">
    <property type="entry name" value="RmlC-like_jellyroll"/>
</dbReference>
<evidence type="ECO:0000313" key="3">
    <source>
        <dbReference type="Proteomes" id="UP000252405"/>
    </source>
</evidence>
<name>A0A368TWS8_9GAMM</name>
<comment type="caution">
    <text evidence="2">The sequence shown here is derived from an EMBL/GenBank/DDBJ whole genome shotgun (WGS) entry which is preliminary data.</text>
</comment>
<feature type="domain" description="Cupin type-2" evidence="1">
    <location>
        <begin position="77"/>
        <end position="130"/>
    </location>
</feature>
<dbReference type="InterPro" id="IPR047121">
    <property type="entry name" value="YjiB-like"/>
</dbReference>
<keyword evidence="3" id="KW-1185">Reference proteome</keyword>
<dbReference type="PANTHER" id="PTHR36448:SF2">
    <property type="entry name" value="CUPIN TYPE-1 DOMAIN-CONTAINING PROTEIN"/>
    <property type="match status" value="1"/>
</dbReference>
<dbReference type="InterPro" id="IPR013096">
    <property type="entry name" value="Cupin_2"/>
</dbReference>
<dbReference type="PIRSF" id="PIRSF019307">
    <property type="entry name" value="UCP019307"/>
    <property type="match status" value="1"/>
</dbReference>
<accession>A0A368TWS8</accession>
<proteinExistence type="predicted"/>
<gene>
    <name evidence="2" type="ORF">DU505_11765</name>
</gene>
<organism evidence="2 3">
    <name type="scientific">Billgrantia montanilacus</name>
    <dbReference type="NCBI Taxonomy" id="2282305"/>
    <lineage>
        <taxon>Bacteria</taxon>
        <taxon>Pseudomonadati</taxon>
        <taxon>Pseudomonadota</taxon>
        <taxon>Gammaproteobacteria</taxon>
        <taxon>Oceanospirillales</taxon>
        <taxon>Halomonadaceae</taxon>
        <taxon>Billgrantia</taxon>
    </lineage>
</organism>
<dbReference type="Pfam" id="PF07883">
    <property type="entry name" value="Cupin_2"/>
    <property type="match status" value="1"/>
</dbReference>
<dbReference type="CDD" id="cd02219">
    <property type="entry name" value="cupin_YjlB-like"/>
    <property type="match status" value="1"/>
</dbReference>
<reference evidence="2 3" key="1">
    <citation type="submission" date="2018-07" db="EMBL/GenBank/DDBJ databases">
        <title>Halomonas montanilacus sp. nov., isolated from Lake Pengyan on Tibetan Plateau.</title>
        <authorList>
            <person name="Lu H."/>
            <person name="Xing P."/>
            <person name="Wu Q."/>
        </authorList>
    </citation>
    <scope>NUCLEOTIDE SEQUENCE [LARGE SCALE GENOMIC DNA]</scope>
    <source>
        <strain evidence="2 3">PYC7W</strain>
    </source>
</reference>
<protein>
    <submittedName>
        <fullName evidence="2">Cupin domain-containing protein</fullName>
    </submittedName>
</protein>
<evidence type="ECO:0000313" key="2">
    <source>
        <dbReference type="EMBL" id="RCV89225.1"/>
    </source>
</evidence>
<dbReference type="OrthoDB" id="9791759at2"/>
<dbReference type="InterPro" id="IPR014500">
    <property type="entry name" value="UCP019307_cupin"/>
</dbReference>
<dbReference type="PANTHER" id="PTHR36448">
    <property type="entry name" value="BLR7373 PROTEIN"/>
    <property type="match status" value="1"/>
</dbReference>
<dbReference type="Gene3D" id="2.60.120.10">
    <property type="entry name" value="Jelly Rolls"/>
    <property type="match status" value="1"/>
</dbReference>
<dbReference type="RefSeq" id="WP_114479178.1">
    <property type="nucleotide sequence ID" value="NZ_QPII01000007.1"/>
</dbReference>
<dbReference type="Proteomes" id="UP000252405">
    <property type="component" value="Unassembled WGS sequence"/>
</dbReference>
<evidence type="ECO:0000259" key="1">
    <source>
        <dbReference type="Pfam" id="PF07883"/>
    </source>
</evidence>